<feature type="region of interest" description="Disordered" evidence="1">
    <location>
        <begin position="292"/>
        <end position="339"/>
    </location>
</feature>
<dbReference type="AlphaFoldDB" id="A0AAD7GPJ2"/>
<feature type="compositionally biased region" description="Basic and acidic residues" evidence="1">
    <location>
        <begin position="329"/>
        <end position="339"/>
    </location>
</feature>
<dbReference type="SUPFAM" id="SSF74788">
    <property type="entry name" value="Cullin repeat-like"/>
    <property type="match status" value="2"/>
</dbReference>
<gene>
    <name evidence="2" type="ORF">B0H16DRAFT_1748637</name>
</gene>
<protein>
    <submittedName>
        <fullName evidence="2">Uncharacterized protein</fullName>
    </submittedName>
</protein>
<name>A0AAD7GPJ2_9AGAR</name>
<organism evidence="2 3">
    <name type="scientific">Mycena metata</name>
    <dbReference type="NCBI Taxonomy" id="1033252"/>
    <lineage>
        <taxon>Eukaryota</taxon>
        <taxon>Fungi</taxon>
        <taxon>Dikarya</taxon>
        <taxon>Basidiomycota</taxon>
        <taxon>Agaricomycotina</taxon>
        <taxon>Agaricomycetes</taxon>
        <taxon>Agaricomycetidae</taxon>
        <taxon>Agaricales</taxon>
        <taxon>Marasmiineae</taxon>
        <taxon>Mycenaceae</taxon>
        <taxon>Mycena</taxon>
    </lineage>
</organism>
<dbReference type="InterPro" id="IPR016159">
    <property type="entry name" value="Cullin_repeat-like_dom_sf"/>
</dbReference>
<dbReference type="Gene3D" id="1.20.1310.10">
    <property type="entry name" value="Cullin Repeats"/>
    <property type="match status" value="2"/>
</dbReference>
<evidence type="ECO:0000313" key="2">
    <source>
        <dbReference type="EMBL" id="KAJ7701323.1"/>
    </source>
</evidence>
<dbReference type="EMBL" id="JARKIB010000534">
    <property type="protein sequence ID" value="KAJ7701323.1"/>
    <property type="molecule type" value="Genomic_DNA"/>
</dbReference>
<dbReference type="Proteomes" id="UP001215598">
    <property type="component" value="Unassembled WGS sequence"/>
</dbReference>
<reference evidence="2" key="1">
    <citation type="submission" date="2023-03" db="EMBL/GenBank/DDBJ databases">
        <title>Massive genome expansion in bonnet fungi (Mycena s.s.) driven by repeated elements and novel gene families across ecological guilds.</title>
        <authorList>
            <consortium name="Lawrence Berkeley National Laboratory"/>
            <person name="Harder C.B."/>
            <person name="Miyauchi S."/>
            <person name="Viragh M."/>
            <person name="Kuo A."/>
            <person name="Thoen E."/>
            <person name="Andreopoulos B."/>
            <person name="Lu D."/>
            <person name="Skrede I."/>
            <person name="Drula E."/>
            <person name="Henrissat B."/>
            <person name="Morin E."/>
            <person name="Kohler A."/>
            <person name="Barry K."/>
            <person name="LaButti K."/>
            <person name="Morin E."/>
            <person name="Salamov A."/>
            <person name="Lipzen A."/>
            <person name="Mereny Z."/>
            <person name="Hegedus B."/>
            <person name="Baldrian P."/>
            <person name="Stursova M."/>
            <person name="Weitz H."/>
            <person name="Taylor A."/>
            <person name="Grigoriev I.V."/>
            <person name="Nagy L.G."/>
            <person name="Martin F."/>
            <person name="Kauserud H."/>
        </authorList>
    </citation>
    <scope>NUCLEOTIDE SEQUENCE</scope>
    <source>
        <strain evidence="2">CBHHK182m</strain>
    </source>
</reference>
<keyword evidence="3" id="KW-1185">Reference proteome</keyword>
<proteinExistence type="predicted"/>
<evidence type="ECO:0000313" key="3">
    <source>
        <dbReference type="Proteomes" id="UP001215598"/>
    </source>
</evidence>
<evidence type="ECO:0000256" key="1">
    <source>
        <dbReference type="SAM" id="MobiDB-lite"/>
    </source>
</evidence>
<sequence length="339" mass="36225">MVPPPNQIYDALLIGGVLLNQSEVALGHLPCNASTLRDEPLLRCYAAEWDRSTTGANNLNQLFIYLNRYWVKRERDEGKRVVYQVYTNEERKRSATVADTPLARRARTGAPSSVGLPPVTSTSSLSFFLRDVRALTQPVVVAVASSSPRLFGRKCGVIQTVCGGSSGLLGTVSTVPKQPGTQSPDNLSMTLVKIIDLYVSLGLDAGDPNKECFDVYKEKFESPFSAVPPAGGGSLGGMKKTLLDFDADADLQRMYAVLAHIPEELEPLRRKFDAHVESAGMAAVEGVAAAAPAKKGTADADAEETAPKGGPGRRAGPESKNVATVAQSFKRDRLYSGAG</sequence>
<comment type="caution">
    <text evidence="2">The sequence shown here is derived from an EMBL/GenBank/DDBJ whole genome shotgun (WGS) entry which is preliminary data.</text>
</comment>
<accession>A0AAD7GPJ2</accession>